<dbReference type="AlphaFoldDB" id="X1R899"/>
<accession>X1R899</accession>
<proteinExistence type="predicted"/>
<dbReference type="EMBL" id="BARW01013157">
    <property type="protein sequence ID" value="GAI76783.1"/>
    <property type="molecule type" value="Genomic_DNA"/>
</dbReference>
<protein>
    <submittedName>
        <fullName evidence="2">Uncharacterized protein</fullName>
    </submittedName>
</protein>
<evidence type="ECO:0000313" key="2">
    <source>
        <dbReference type="EMBL" id="GAI76783.1"/>
    </source>
</evidence>
<evidence type="ECO:0000256" key="1">
    <source>
        <dbReference type="SAM" id="MobiDB-lite"/>
    </source>
</evidence>
<reference evidence="2" key="1">
    <citation type="journal article" date="2014" name="Front. Microbiol.">
        <title>High frequency of phylogenetically diverse reductive dehalogenase-homologous genes in deep subseafloor sedimentary metagenomes.</title>
        <authorList>
            <person name="Kawai M."/>
            <person name="Futagami T."/>
            <person name="Toyoda A."/>
            <person name="Takaki Y."/>
            <person name="Nishi S."/>
            <person name="Hori S."/>
            <person name="Arai W."/>
            <person name="Tsubouchi T."/>
            <person name="Morono Y."/>
            <person name="Uchiyama I."/>
            <person name="Ito T."/>
            <person name="Fujiyama A."/>
            <person name="Inagaki F."/>
            <person name="Takami H."/>
        </authorList>
    </citation>
    <scope>NUCLEOTIDE SEQUENCE</scope>
    <source>
        <strain evidence="2">Expedition CK06-06</strain>
    </source>
</reference>
<comment type="caution">
    <text evidence="2">The sequence shown here is derived from an EMBL/GenBank/DDBJ whole genome shotgun (WGS) entry which is preliminary data.</text>
</comment>
<organism evidence="2">
    <name type="scientific">marine sediment metagenome</name>
    <dbReference type="NCBI Taxonomy" id="412755"/>
    <lineage>
        <taxon>unclassified sequences</taxon>
        <taxon>metagenomes</taxon>
        <taxon>ecological metagenomes</taxon>
    </lineage>
</organism>
<sequence>MFGLGKRKKPGNPNLNPALGQAAVGDKRLYSAWSNWVRNLGGKPSERLVEFMMTDLNQGGMAQNPNNPGATVSVDDATAIRNANKDIDDAYTSAEIARDFSEKLRSLTKASYLMPASRQVSQ</sequence>
<name>X1R899_9ZZZZ</name>
<feature type="compositionally biased region" description="Basic residues" evidence="1">
    <location>
        <begin position="1"/>
        <end position="10"/>
    </location>
</feature>
<feature type="region of interest" description="Disordered" evidence="1">
    <location>
        <begin position="1"/>
        <end position="20"/>
    </location>
</feature>
<gene>
    <name evidence="2" type="ORF">S12H4_24309</name>
</gene>